<dbReference type="Gene3D" id="3.40.50.2300">
    <property type="match status" value="1"/>
</dbReference>
<dbReference type="InterPro" id="IPR036196">
    <property type="entry name" value="Ptyr_pPase_sf"/>
</dbReference>
<protein>
    <submittedName>
        <fullName evidence="3">Protein-tyrosine-phosphatase</fullName>
    </submittedName>
</protein>
<dbReference type="EMBL" id="SLWL01000020">
    <property type="protein sequence ID" value="TCO08947.1"/>
    <property type="molecule type" value="Genomic_DNA"/>
</dbReference>
<evidence type="ECO:0000259" key="2">
    <source>
        <dbReference type="SMART" id="SM00226"/>
    </source>
</evidence>
<gene>
    <name evidence="3" type="ORF">EV666_12018</name>
</gene>
<comment type="caution">
    <text evidence="3">The sequence shown here is derived from an EMBL/GenBank/DDBJ whole genome shotgun (WGS) entry which is preliminary data.</text>
</comment>
<dbReference type="PANTHER" id="PTHR43428">
    <property type="entry name" value="ARSENATE REDUCTASE"/>
    <property type="match status" value="1"/>
</dbReference>
<proteinExistence type="predicted"/>
<sequence length="165" mass="18462">MIAALPPEAPDQVAKAPQDAKPRVQAVLFVCALNAVRSPMAEALARHYFGKSIYVQSAGVRKDDLDPFAVAVLDEMGVDASRHRPRTLDELEEYEGLNFDLIVTLSPEAHHAALELTRTLAVEVEYWPTPDATATHGSRAHRLQAYRDVRDHLQKRIIARFRDQV</sequence>
<reference evidence="3 4" key="1">
    <citation type="submission" date="2019-03" db="EMBL/GenBank/DDBJ databases">
        <title>Genomic Encyclopedia of Type Strains, Phase IV (KMG-IV): sequencing the most valuable type-strain genomes for metagenomic binning, comparative biology and taxonomic classification.</title>
        <authorList>
            <person name="Goeker M."/>
        </authorList>
    </citation>
    <scope>NUCLEOTIDE SEQUENCE [LARGE SCALE GENOMIC DNA]</scope>
    <source>
        <strain evidence="3 4">DSM 22958</strain>
    </source>
</reference>
<dbReference type="InterPro" id="IPR023485">
    <property type="entry name" value="Ptyr_pPase"/>
</dbReference>
<feature type="domain" description="Phosphotyrosine protein phosphatase I" evidence="2">
    <location>
        <begin position="25"/>
        <end position="163"/>
    </location>
</feature>
<dbReference type="PANTHER" id="PTHR43428:SF1">
    <property type="entry name" value="ARSENATE REDUCTASE"/>
    <property type="match status" value="1"/>
</dbReference>
<evidence type="ECO:0000256" key="1">
    <source>
        <dbReference type="ARBA" id="ARBA00022849"/>
    </source>
</evidence>
<dbReference type="Pfam" id="PF01451">
    <property type="entry name" value="LMWPc"/>
    <property type="match status" value="1"/>
</dbReference>
<evidence type="ECO:0000313" key="4">
    <source>
        <dbReference type="Proteomes" id="UP000294881"/>
    </source>
</evidence>
<dbReference type="SMART" id="SM00226">
    <property type="entry name" value="LMWPc"/>
    <property type="match status" value="1"/>
</dbReference>
<dbReference type="AlphaFoldDB" id="A0A4R2GK45"/>
<keyword evidence="1" id="KW-0059">Arsenical resistance</keyword>
<name>A0A4R2GK45_9HYPH</name>
<evidence type="ECO:0000313" key="3">
    <source>
        <dbReference type="EMBL" id="TCO08947.1"/>
    </source>
</evidence>
<dbReference type="RefSeq" id="WP_376885254.1">
    <property type="nucleotide sequence ID" value="NZ_JBHUNN010000002.1"/>
</dbReference>
<dbReference type="SUPFAM" id="SSF52788">
    <property type="entry name" value="Phosphotyrosine protein phosphatases I"/>
    <property type="match status" value="1"/>
</dbReference>
<dbReference type="CDD" id="cd16345">
    <property type="entry name" value="LMWP_ArsC"/>
    <property type="match status" value="1"/>
</dbReference>
<accession>A0A4R2GK45</accession>
<dbReference type="Proteomes" id="UP000294881">
    <property type="component" value="Unassembled WGS sequence"/>
</dbReference>
<organism evidence="3 4">
    <name type="scientific">Camelimonas lactis</name>
    <dbReference type="NCBI Taxonomy" id="659006"/>
    <lineage>
        <taxon>Bacteria</taxon>
        <taxon>Pseudomonadati</taxon>
        <taxon>Pseudomonadota</taxon>
        <taxon>Alphaproteobacteria</taxon>
        <taxon>Hyphomicrobiales</taxon>
        <taxon>Chelatococcaceae</taxon>
        <taxon>Camelimonas</taxon>
    </lineage>
</organism>
<dbReference type="GO" id="GO:0046685">
    <property type="term" value="P:response to arsenic-containing substance"/>
    <property type="evidence" value="ECO:0007669"/>
    <property type="project" value="UniProtKB-KW"/>
</dbReference>
<keyword evidence="4" id="KW-1185">Reference proteome</keyword>